<evidence type="ECO:0000259" key="4">
    <source>
        <dbReference type="Pfam" id="PF08028"/>
    </source>
</evidence>
<dbReference type="Proteomes" id="UP001183607">
    <property type="component" value="Unassembled WGS sequence"/>
</dbReference>
<keyword evidence="8" id="KW-1185">Reference proteome</keyword>
<dbReference type="InterPro" id="IPR036250">
    <property type="entry name" value="AcylCo_DH-like_C"/>
</dbReference>
<evidence type="ECO:0000256" key="2">
    <source>
        <dbReference type="ARBA" id="ARBA00049661"/>
    </source>
</evidence>
<dbReference type="InterPro" id="IPR037069">
    <property type="entry name" value="AcylCoA_DH/ox_N_sf"/>
</dbReference>
<dbReference type="InterPro" id="IPR013786">
    <property type="entry name" value="AcylCoA_DH/ox_N"/>
</dbReference>
<evidence type="ECO:0000313" key="5">
    <source>
        <dbReference type="EMBL" id="MDT0412186.1"/>
    </source>
</evidence>
<dbReference type="PANTHER" id="PTHR48083">
    <property type="entry name" value="MEDIUM-CHAIN SPECIFIC ACYL-COA DEHYDROGENASE, MITOCHONDRIAL-RELATED"/>
    <property type="match status" value="1"/>
</dbReference>
<comment type="similarity">
    <text evidence="2">Belongs to the HpaH/HsaA monooxygenase family.</text>
</comment>
<dbReference type="SUPFAM" id="SSF56645">
    <property type="entry name" value="Acyl-CoA dehydrogenase NM domain-like"/>
    <property type="match status" value="1"/>
</dbReference>
<accession>A0ABD5DYU8</accession>
<name>A0ABD5DYU8_9ACTN</name>
<evidence type="ECO:0000256" key="1">
    <source>
        <dbReference type="ARBA" id="ARBA00023002"/>
    </source>
</evidence>
<dbReference type="Pfam" id="PF08028">
    <property type="entry name" value="Acyl-CoA_dh_2"/>
    <property type="match status" value="1"/>
</dbReference>
<proteinExistence type="inferred from homology"/>
<dbReference type="Gene3D" id="2.40.110.10">
    <property type="entry name" value="Butyryl-CoA Dehydrogenase, subunit A, domain 2"/>
    <property type="match status" value="1"/>
</dbReference>
<dbReference type="InterPro" id="IPR050741">
    <property type="entry name" value="Acyl-CoA_dehydrogenase"/>
</dbReference>
<feature type="domain" description="Acyl-CoA dehydrogenase/oxidase N-terminal" evidence="3">
    <location>
        <begin position="30"/>
        <end position="91"/>
    </location>
</feature>
<evidence type="ECO:0000313" key="6">
    <source>
        <dbReference type="EMBL" id="MDT0414290.1"/>
    </source>
</evidence>
<evidence type="ECO:0000313" key="7">
    <source>
        <dbReference type="Proteomes" id="UP001183607"/>
    </source>
</evidence>
<dbReference type="AlphaFoldDB" id="A0ABD5DYU8"/>
<evidence type="ECO:0000313" key="8">
    <source>
        <dbReference type="Proteomes" id="UP001183610"/>
    </source>
</evidence>
<reference evidence="7 8" key="1">
    <citation type="submission" date="2023-07" db="EMBL/GenBank/DDBJ databases">
        <title>30 novel species of actinomycetes from the DSMZ collection.</title>
        <authorList>
            <person name="Nouioui I."/>
        </authorList>
    </citation>
    <scope>NUCLEOTIDE SEQUENCE [LARGE SCALE GENOMIC DNA]</scope>
    <source>
        <strain evidence="8">DSM 41979</strain>
        <strain evidence="7">DSM 41982</strain>
    </source>
</reference>
<dbReference type="PIRSF" id="PIRSF016578">
    <property type="entry name" value="HsaA"/>
    <property type="match status" value="1"/>
</dbReference>
<dbReference type="InterPro" id="IPR009100">
    <property type="entry name" value="AcylCoA_DH/oxidase_NM_dom_sf"/>
</dbReference>
<sequence>MDTTDLADSPTRADLVARAARLVPTLRENAAWGEENRQLHEGTVKAMAEAGLLRTRLPARLGGYESDMRTQVEVLAELARGDGSASWTAGVWSISAWVAGLFPDAVQDEVFASPDDLVSGIISATAMAVPAEGGIVVNGRWSFNSGAKQSRWNTNAAVLAMPDGSHQPVMTLIPLASLEIVDDWHTAGLRGSGSVSTVAHDVFVPEGWYIPLGGILQGHSGHGSNADALIHRAPIMPTACATVSATALGLAKGARDVFFERLPGRKITYTEYTDQSQAPLTHLQVAEASVKIDESEFHVHRIADLVDSKNASGEPWTLEERARVRLDTGAASQRSKEAVDILNTASGASSVYTHVPIQRIERDVQTLNLHAIMHPNTNLELYGRILCGLAPNTQYL</sequence>
<evidence type="ECO:0000259" key="3">
    <source>
        <dbReference type="Pfam" id="PF02771"/>
    </source>
</evidence>
<dbReference type="PANTHER" id="PTHR48083:SF19">
    <property type="entry name" value="FLAVIN-DEPENDENT MONOOXYGENASE, OXYGENASE SUBUNIT HSAA"/>
    <property type="match status" value="1"/>
</dbReference>
<dbReference type="InterPro" id="IPR046373">
    <property type="entry name" value="Acyl-CoA_Oxase/DH_mid-dom_sf"/>
</dbReference>
<dbReference type="Gene3D" id="1.20.140.10">
    <property type="entry name" value="Butyryl-CoA Dehydrogenase, subunit A, domain 3"/>
    <property type="match status" value="1"/>
</dbReference>
<dbReference type="GO" id="GO:0016491">
    <property type="term" value="F:oxidoreductase activity"/>
    <property type="evidence" value="ECO:0007669"/>
    <property type="project" value="UniProtKB-KW"/>
</dbReference>
<dbReference type="EMBL" id="JAVRET010000072">
    <property type="protein sequence ID" value="MDT0412186.1"/>
    <property type="molecule type" value="Genomic_DNA"/>
</dbReference>
<keyword evidence="1" id="KW-0560">Oxidoreductase</keyword>
<feature type="domain" description="Acyl-CoA dehydrogenase C-terminal" evidence="4">
    <location>
        <begin position="242"/>
        <end position="374"/>
    </location>
</feature>
<gene>
    <name evidence="6" type="ORF">RM574_02200</name>
    <name evidence="5" type="ORF">RM698_24460</name>
</gene>
<dbReference type="Pfam" id="PF02771">
    <property type="entry name" value="Acyl-CoA_dh_N"/>
    <property type="match status" value="1"/>
</dbReference>
<dbReference type="SUPFAM" id="SSF47203">
    <property type="entry name" value="Acyl-CoA dehydrogenase C-terminal domain-like"/>
    <property type="match status" value="1"/>
</dbReference>
<protein>
    <submittedName>
        <fullName evidence="6">Acyl-CoA dehydrogenase family protein</fullName>
    </submittedName>
</protein>
<dbReference type="RefSeq" id="WP_007826436.1">
    <property type="nucleotide sequence ID" value="NZ_JAVRER010000002.1"/>
</dbReference>
<reference evidence="6" key="2">
    <citation type="submission" date="2024-03" db="EMBL/GenBank/DDBJ databases">
        <title>30 novel species of actinomycetes from the DSMZ collection.</title>
        <authorList>
            <person name="Nouioui I."/>
        </authorList>
    </citation>
    <scope>NUCLEOTIDE SEQUENCE</scope>
    <source>
        <strain evidence="5">DSM 41979</strain>
        <strain evidence="6">DSM 41982</strain>
    </source>
</reference>
<dbReference type="InterPro" id="IPR013107">
    <property type="entry name" value="Acyl-CoA_DH_C"/>
</dbReference>
<dbReference type="EMBL" id="JAVRER010000002">
    <property type="protein sequence ID" value="MDT0414290.1"/>
    <property type="molecule type" value="Genomic_DNA"/>
</dbReference>
<dbReference type="Proteomes" id="UP001183610">
    <property type="component" value="Unassembled WGS sequence"/>
</dbReference>
<comment type="caution">
    <text evidence="6">The sequence shown here is derived from an EMBL/GenBank/DDBJ whole genome shotgun (WGS) entry which is preliminary data.</text>
</comment>
<dbReference type="Gene3D" id="1.10.540.10">
    <property type="entry name" value="Acyl-CoA dehydrogenase/oxidase, N-terminal domain"/>
    <property type="match status" value="1"/>
</dbReference>
<organism evidence="6 7">
    <name type="scientific">Streptomyces evansiae</name>
    <dbReference type="NCBI Taxonomy" id="3075535"/>
    <lineage>
        <taxon>Bacteria</taxon>
        <taxon>Bacillati</taxon>
        <taxon>Actinomycetota</taxon>
        <taxon>Actinomycetes</taxon>
        <taxon>Kitasatosporales</taxon>
        <taxon>Streptomycetaceae</taxon>
        <taxon>Streptomyces</taxon>
    </lineage>
</organism>